<evidence type="ECO:0000313" key="2">
    <source>
        <dbReference type="EMBL" id="GGV87520.1"/>
    </source>
</evidence>
<feature type="region of interest" description="Disordered" evidence="1">
    <location>
        <begin position="364"/>
        <end position="482"/>
    </location>
</feature>
<evidence type="ECO:0000313" key="3">
    <source>
        <dbReference type="Proteomes" id="UP000660675"/>
    </source>
</evidence>
<gene>
    <name evidence="2" type="ORF">GCM10015535_37340</name>
</gene>
<dbReference type="Proteomes" id="UP000660675">
    <property type="component" value="Unassembled WGS sequence"/>
</dbReference>
<feature type="compositionally biased region" description="Gly residues" evidence="1">
    <location>
        <begin position="337"/>
        <end position="346"/>
    </location>
</feature>
<organism evidence="2 3">
    <name type="scientific">Streptomyces gelaticus</name>
    <dbReference type="NCBI Taxonomy" id="285446"/>
    <lineage>
        <taxon>Bacteria</taxon>
        <taxon>Bacillati</taxon>
        <taxon>Actinomycetota</taxon>
        <taxon>Actinomycetes</taxon>
        <taxon>Kitasatosporales</taxon>
        <taxon>Streptomycetaceae</taxon>
        <taxon>Streptomyces</taxon>
    </lineage>
</organism>
<feature type="compositionally biased region" description="Low complexity" evidence="1">
    <location>
        <begin position="400"/>
        <end position="429"/>
    </location>
</feature>
<dbReference type="EMBL" id="BMTF01000011">
    <property type="protein sequence ID" value="GGV87520.1"/>
    <property type="molecule type" value="Genomic_DNA"/>
</dbReference>
<protein>
    <recommendedName>
        <fullName evidence="4">Collagen-like protein</fullName>
    </recommendedName>
</protein>
<evidence type="ECO:0000256" key="1">
    <source>
        <dbReference type="SAM" id="MobiDB-lite"/>
    </source>
</evidence>
<feature type="compositionally biased region" description="Gly residues" evidence="1">
    <location>
        <begin position="691"/>
        <end position="704"/>
    </location>
</feature>
<feature type="compositionally biased region" description="Gly residues" evidence="1">
    <location>
        <begin position="364"/>
        <end position="393"/>
    </location>
</feature>
<feature type="region of interest" description="Disordered" evidence="1">
    <location>
        <begin position="327"/>
        <end position="350"/>
    </location>
</feature>
<name>A0ABQ2W261_9ACTN</name>
<feature type="compositionally biased region" description="Gly residues" evidence="1">
    <location>
        <begin position="430"/>
        <end position="443"/>
    </location>
</feature>
<reference evidence="3" key="1">
    <citation type="journal article" date="2019" name="Int. J. Syst. Evol. Microbiol.">
        <title>The Global Catalogue of Microorganisms (GCM) 10K type strain sequencing project: providing services to taxonomists for standard genome sequencing and annotation.</title>
        <authorList>
            <consortium name="The Broad Institute Genomics Platform"/>
            <consortium name="The Broad Institute Genome Sequencing Center for Infectious Disease"/>
            <person name="Wu L."/>
            <person name="Ma J."/>
        </authorList>
    </citation>
    <scope>NUCLEOTIDE SEQUENCE [LARGE SCALE GENOMIC DNA]</scope>
    <source>
        <strain evidence="3">JCM 4376</strain>
    </source>
</reference>
<sequence>MAEVPPGMPARWEDILAMFHNGTTKLPDRNLVAGEGSKRWITKEVNGAWFDGTPKLKAAEWGLDGYHAFAFPTREKEQWLMFGFGYNWTDFGNESGALMEFTSAPDPILGSVASGTNKDANPLASKKASEILNNMDVWTGGWAAKFNEWAEKVGDGSEELQGESAALFEAVLQAVKRSLQETQSFYMGGAIKDDLQAVSDQLTTTIGVLRKNFFDWFDKRETVGTGIEHREPGAISMAYTHLYAEFLKTMATQNPKSDHNPNVSGPDWGGIEYRAKLSWLECVKTELDDKSSQTMLDLATAYDKASGKLSDANSVVKPTFTISLTPEEQENFYSDTGAGGDGGTGGADDILNKFKEMFGNGAGGDGAGGDGGDGAGGDGGGIGGKGGGDLGLGGPPPVTGPSGSTSGNSLPNTNNLGLGPKPVTGPSGSTSGGTGNPPGGGGFLTVPAGSRIDPKTGAVTDSKGKPVLGSNGKPLIVPPGSTIGPGGKIISPAAGGPKPPTLPGGSTSGDLTRGFGVDAEGNITVPKGTKVDAQGNLIGADGKPLTNGYGGKLTVPPGSRINADGTISDPQGKHITENSNNLRTRNPKTLDELLNGQRRPSTSSGDLFGGSKGAAENLRRMVDSNGNPVREPTAVVSGLSNRARAAMGLPAIPAPPPTQGNVSTQSLGALGRGGAGGGTGTGMPFMPPMGMGGGGAPGGGGNGGDRQRNVWLSEDEEVWGTEPDAGTGVIGR</sequence>
<comment type="caution">
    <text evidence="2">The sequence shown here is derived from an EMBL/GenBank/DDBJ whole genome shotgun (WGS) entry which is preliminary data.</text>
</comment>
<keyword evidence="3" id="KW-1185">Reference proteome</keyword>
<feature type="region of interest" description="Disordered" evidence="1">
    <location>
        <begin position="691"/>
        <end position="732"/>
    </location>
</feature>
<feature type="region of interest" description="Disordered" evidence="1">
    <location>
        <begin position="563"/>
        <end position="586"/>
    </location>
</feature>
<dbReference type="RefSeq" id="WP_189544869.1">
    <property type="nucleotide sequence ID" value="NZ_BMTF01000011.1"/>
</dbReference>
<evidence type="ECO:0008006" key="4">
    <source>
        <dbReference type="Google" id="ProtNLM"/>
    </source>
</evidence>
<accession>A0ABQ2W261</accession>
<proteinExistence type="predicted"/>